<comment type="caution">
    <text evidence="1">The sequence shown here is derived from an EMBL/GenBank/DDBJ whole genome shotgun (WGS) entry which is preliminary data.</text>
</comment>
<dbReference type="Gene3D" id="3.40.50.150">
    <property type="entry name" value="Vaccinia Virus protein VP39"/>
    <property type="match status" value="1"/>
</dbReference>
<dbReference type="RefSeq" id="WP_153490098.1">
    <property type="nucleotide sequence ID" value="NZ_VWNA01000003.1"/>
</dbReference>
<dbReference type="EMBL" id="VWNA01000003">
    <property type="protein sequence ID" value="MQT15270.1"/>
    <property type="molecule type" value="Genomic_DNA"/>
</dbReference>
<organism evidence="1 2">
    <name type="scientific">Segnochrobactrum spirostomi</name>
    <dbReference type="NCBI Taxonomy" id="2608987"/>
    <lineage>
        <taxon>Bacteria</taxon>
        <taxon>Pseudomonadati</taxon>
        <taxon>Pseudomonadota</taxon>
        <taxon>Alphaproteobacteria</taxon>
        <taxon>Hyphomicrobiales</taxon>
        <taxon>Segnochrobactraceae</taxon>
        <taxon>Segnochrobactrum</taxon>
    </lineage>
</organism>
<gene>
    <name evidence="1" type="ORF">F0357_21930</name>
</gene>
<protein>
    <submittedName>
        <fullName evidence="1">Class I SAM-dependent methyltransferase</fullName>
    </submittedName>
</protein>
<evidence type="ECO:0000313" key="1">
    <source>
        <dbReference type="EMBL" id="MQT15270.1"/>
    </source>
</evidence>
<dbReference type="SUPFAM" id="SSF53335">
    <property type="entry name" value="S-adenosyl-L-methionine-dependent methyltransferases"/>
    <property type="match status" value="1"/>
</dbReference>
<keyword evidence="2" id="KW-1185">Reference proteome</keyword>
<dbReference type="GO" id="GO:0032259">
    <property type="term" value="P:methylation"/>
    <property type="evidence" value="ECO:0007669"/>
    <property type="project" value="UniProtKB-KW"/>
</dbReference>
<dbReference type="InterPro" id="IPR029063">
    <property type="entry name" value="SAM-dependent_MTases_sf"/>
</dbReference>
<dbReference type="Pfam" id="PF13489">
    <property type="entry name" value="Methyltransf_23"/>
    <property type="match status" value="1"/>
</dbReference>
<proteinExistence type="predicted"/>
<name>A0A6A7Y7E4_9HYPH</name>
<sequence>MGSPDSPPPLPAARVSALIDDDGRPRLDAETLRLRDLPAMALDIKFFGYELARLAAEGLPLRSDLAPRNVGLTSKPSTQSDLESDWAAYWCNELRIPVQFHRKIWEFVFLLQALSEHGMLAPDRRGLGFGCGEEPIPSYLANLGVHVLATDLAPEASQDRGWMGRGQHTSSLDMAFKPYLTSREAFDRRVNHRFVDMNAIPADLTGFDFCWSICALEHLGSIRQGLDFIQNSLATLRPGGVAVHTTEFNFLNDEETVDNWPTVLFQRKHFRELADRLTAAGHSVAPLDFNIGRGVLDQFIDIPPYEHDWSPEMMRQWGGKAQHLKLNIDGFASTCFGLIIRRGGA</sequence>
<evidence type="ECO:0000313" key="2">
    <source>
        <dbReference type="Proteomes" id="UP000332515"/>
    </source>
</evidence>
<keyword evidence="1" id="KW-0808">Transferase</keyword>
<accession>A0A6A7Y7E4</accession>
<reference evidence="1 2" key="1">
    <citation type="submission" date="2019-09" db="EMBL/GenBank/DDBJ databases">
        <title>Segnochrobactrum spirostomi gen. nov., sp. nov., isolated from the ciliate Spirostomum cf. yagiui and description of a novel family, Segnochrobactraceae fam. nov. within the order Rhizobiales of the class Alphaproteobacteria.</title>
        <authorList>
            <person name="Akter S."/>
            <person name="Shazib S.U.A."/>
            <person name="Shin M.K."/>
        </authorList>
    </citation>
    <scope>NUCLEOTIDE SEQUENCE [LARGE SCALE GENOMIC DNA]</scope>
    <source>
        <strain evidence="1 2">Sp-1</strain>
    </source>
</reference>
<dbReference type="GO" id="GO:0008168">
    <property type="term" value="F:methyltransferase activity"/>
    <property type="evidence" value="ECO:0007669"/>
    <property type="project" value="UniProtKB-KW"/>
</dbReference>
<keyword evidence="1" id="KW-0489">Methyltransferase</keyword>
<dbReference type="AlphaFoldDB" id="A0A6A7Y7E4"/>
<dbReference type="Proteomes" id="UP000332515">
    <property type="component" value="Unassembled WGS sequence"/>
</dbReference>